<evidence type="ECO:0000256" key="1">
    <source>
        <dbReference type="SAM" id="Coils"/>
    </source>
</evidence>
<organism evidence="2 3">
    <name type="scientific">Neolewinella agarilytica</name>
    <dbReference type="NCBI Taxonomy" id="478744"/>
    <lineage>
        <taxon>Bacteria</taxon>
        <taxon>Pseudomonadati</taxon>
        <taxon>Bacteroidota</taxon>
        <taxon>Saprospiria</taxon>
        <taxon>Saprospirales</taxon>
        <taxon>Lewinellaceae</taxon>
        <taxon>Neolewinella</taxon>
    </lineage>
</organism>
<dbReference type="Proteomes" id="UP000199021">
    <property type="component" value="Unassembled WGS sequence"/>
</dbReference>
<dbReference type="SUPFAM" id="SSF81301">
    <property type="entry name" value="Nucleotidyltransferase"/>
    <property type="match status" value="1"/>
</dbReference>
<accession>A0A1H9NII0</accession>
<dbReference type="Pfam" id="PF04229">
    <property type="entry name" value="GrpB"/>
    <property type="match status" value="1"/>
</dbReference>
<dbReference type="InterPro" id="IPR043519">
    <property type="entry name" value="NT_sf"/>
</dbReference>
<keyword evidence="3" id="KW-1185">Reference proteome</keyword>
<dbReference type="AlphaFoldDB" id="A0A1H9NII0"/>
<protein>
    <submittedName>
        <fullName evidence="2">GrpB domain, predicted nucleotidyltransferase, UPF0157 family</fullName>
    </submittedName>
</protein>
<dbReference type="Gene3D" id="3.30.460.10">
    <property type="entry name" value="Beta Polymerase, domain 2"/>
    <property type="match status" value="1"/>
</dbReference>
<gene>
    <name evidence="2" type="ORF">SAMN05444359_13719</name>
</gene>
<dbReference type="EMBL" id="FOFB01000037">
    <property type="protein sequence ID" value="SER35718.1"/>
    <property type="molecule type" value="Genomic_DNA"/>
</dbReference>
<dbReference type="InterPro" id="IPR007344">
    <property type="entry name" value="GrpB/CoaE"/>
</dbReference>
<reference evidence="3" key="1">
    <citation type="submission" date="2016-10" db="EMBL/GenBank/DDBJ databases">
        <authorList>
            <person name="Varghese N."/>
            <person name="Submissions S."/>
        </authorList>
    </citation>
    <scope>NUCLEOTIDE SEQUENCE [LARGE SCALE GENOMIC DNA]</scope>
    <source>
        <strain evidence="3">DSM 24740</strain>
    </source>
</reference>
<dbReference type="InParanoid" id="A0A1H9NII0"/>
<keyword evidence="1" id="KW-0175">Coiled coil</keyword>
<evidence type="ECO:0000313" key="3">
    <source>
        <dbReference type="Proteomes" id="UP000199021"/>
    </source>
</evidence>
<dbReference type="RefSeq" id="WP_090173040.1">
    <property type="nucleotide sequence ID" value="NZ_FOFB01000037.1"/>
</dbReference>
<dbReference type="STRING" id="478744.SAMN05444359_13719"/>
<dbReference type="GO" id="GO:0016740">
    <property type="term" value="F:transferase activity"/>
    <property type="evidence" value="ECO:0007669"/>
    <property type="project" value="UniProtKB-KW"/>
</dbReference>
<feature type="coiled-coil region" evidence="1">
    <location>
        <begin position="122"/>
        <end position="149"/>
    </location>
</feature>
<dbReference type="PANTHER" id="PTHR34822">
    <property type="entry name" value="GRPB DOMAIN PROTEIN (AFU_ORTHOLOGUE AFUA_1G01530)"/>
    <property type="match status" value="1"/>
</dbReference>
<dbReference type="OrthoDB" id="9799092at2"/>
<sequence>MLILPYSPEWPSQFLLIGELLTTALGPAHLRIEHIGSTAVPGLAAKPIIDIDIVYAQDASLQAIIEALNSLGYFHNGDQGIPGREVFKRRKPSAGHPVLDQIQHHLYACPEGNPELRRHLLFRDYLRTNEEAREEYAQLKSSIATAAAQDRKQYAKLKEEGAREFVERVLAVAE</sequence>
<proteinExistence type="predicted"/>
<evidence type="ECO:0000313" key="2">
    <source>
        <dbReference type="EMBL" id="SER35718.1"/>
    </source>
</evidence>
<dbReference type="PANTHER" id="PTHR34822:SF1">
    <property type="entry name" value="GRPB FAMILY PROTEIN"/>
    <property type="match status" value="1"/>
</dbReference>
<keyword evidence="2" id="KW-0808">Transferase</keyword>
<name>A0A1H9NII0_9BACT</name>